<comment type="caution">
    <text evidence="3">The sequence shown here is derived from an EMBL/GenBank/DDBJ whole genome shotgun (WGS) entry which is preliminary data.</text>
</comment>
<feature type="domain" description="Reverse transcriptase" evidence="2">
    <location>
        <begin position="304"/>
        <end position="526"/>
    </location>
</feature>
<dbReference type="Proteomes" id="UP000762676">
    <property type="component" value="Unassembled WGS sequence"/>
</dbReference>
<evidence type="ECO:0000313" key="4">
    <source>
        <dbReference type="Proteomes" id="UP000762676"/>
    </source>
</evidence>
<dbReference type="InterPro" id="IPR052560">
    <property type="entry name" value="RdDP_mobile_element"/>
</dbReference>
<name>A0AAV4IE30_9GAST</name>
<evidence type="ECO:0000259" key="2">
    <source>
        <dbReference type="PROSITE" id="PS50878"/>
    </source>
</evidence>
<reference evidence="3 4" key="1">
    <citation type="journal article" date="2021" name="Elife">
        <title>Chloroplast acquisition without the gene transfer in kleptoplastic sea slugs, Plakobranchus ocellatus.</title>
        <authorList>
            <person name="Maeda T."/>
            <person name="Takahashi S."/>
            <person name="Yoshida T."/>
            <person name="Shimamura S."/>
            <person name="Takaki Y."/>
            <person name="Nagai Y."/>
            <person name="Toyoda A."/>
            <person name="Suzuki Y."/>
            <person name="Arimoto A."/>
            <person name="Ishii H."/>
            <person name="Satoh N."/>
            <person name="Nishiyama T."/>
            <person name="Hasebe M."/>
            <person name="Maruyama T."/>
            <person name="Minagawa J."/>
            <person name="Obokata J."/>
            <person name="Shigenobu S."/>
        </authorList>
    </citation>
    <scope>NUCLEOTIDE SEQUENCE [LARGE SCALE GENOMIC DNA]</scope>
</reference>
<evidence type="ECO:0000313" key="3">
    <source>
        <dbReference type="EMBL" id="GFS08934.1"/>
    </source>
</evidence>
<sequence>MEWEPINHRIIRARLCSRFAKLTIVQCYAPTEDAADDEKDEFYTKPQEVLTYIPKHDISIVMGDLNAKGGSDNTWFEEYMGKQKLGVRNQNGEIFQEFCIGNNLFIGGIIFKHKDIHKETWNSPDGKSRNQINHAAINRRWRSSLVDVRAIQGGDIDDLDEYCSQVQDAFTNTSEQILGYKKTAKKPWIRDETWKFIEERKRLKQGLLSSQGEQRIAAITAYRAKNKLVKTAAWNYEKTYLEDKASEAQEAAFRGDTQTLYSITRDLTRTNSSQPSTACPTIASKKTTTKPQQRQVVPPQYHLSELEIRKNPKSLENAHVVPILKKDKDPKELKSYRPISLTSCTGKVAERMVNRRLYWLLENRGLLCEELSGFRSASRTEDQLFTICQKIQDGFQDGTHSTAIFVHLQQAYDRVWRKGLLLKIQRLGINGNLYRWIKSFLHERTIQTKFEDNLSSHHTLEEGIPEGSALSCTLFLIYINDLAKEVRCNKALYADDLVIWHTHPYARQSARYINLNLERLQKYCDT</sequence>
<feature type="compositionally biased region" description="Polar residues" evidence="1">
    <location>
        <begin position="271"/>
        <end position="295"/>
    </location>
</feature>
<dbReference type="PROSITE" id="PS50878">
    <property type="entry name" value="RT_POL"/>
    <property type="match status" value="1"/>
</dbReference>
<dbReference type="InterPro" id="IPR000477">
    <property type="entry name" value="RT_dom"/>
</dbReference>
<feature type="region of interest" description="Disordered" evidence="1">
    <location>
        <begin position="271"/>
        <end position="297"/>
    </location>
</feature>
<dbReference type="PANTHER" id="PTHR36688:SF1">
    <property type="entry name" value="ENDONUCLEASE_EXONUCLEASE_PHOSPHATASE DOMAIN-CONTAINING PROTEIN"/>
    <property type="match status" value="1"/>
</dbReference>
<protein>
    <submittedName>
        <fullName evidence="3">RNA-directed DNA polymerase from mobile element jockey</fullName>
    </submittedName>
</protein>
<gene>
    <name evidence="3" type="ORF">ElyMa_004770500</name>
</gene>
<dbReference type="GO" id="GO:0003964">
    <property type="term" value="F:RNA-directed DNA polymerase activity"/>
    <property type="evidence" value="ECO:0007669"/>
    <property type="project" value="UniProtKB-KW"/>
</dbReference>
<dbReference type="Gene3D" id="3.60.10.10">
    <property type="entry name" value="Endonuclease/exonuclease/phosphatase"/>
    <property type="match status" value="1"/>
</dbReference>
<dbReference type="CDD" id="cd01650">
    <property type="entry name" value="RT_nLTR_like"/>
    <property type="match status" value="1"/>
</dbReference>
<dbReference type="EMBL" id="BMAT01009565">
    <property type="protein sequence ID" value="GFS08934.1"/>
    <property type="molecule type" value="Genomic_DNA"/>
</dbReference>
<proteinExistence type="predicted"/>
<accession>A0AAV4IE30</accession>
<dbReference type="AlphaFoldDB" id="A0AAV4IE30"/>
<dbReference type="Pfam" id="PF00078">
    <property type="entry name" value="RVT_1"/>
    <property type="match status" value="1"/>
</dbReference>
<dbReference type="InterPro" id="IPR036691">
    <property type="entry name" value="Endo/exonu/phosph_ase_sf"/>
</dbReference>
<keyword evidence="4" id="KW-1185">Reference proteome</keyword>
<keyword evidence="3" id="KW-0695">RNA-directed DNA polymerase</keyword>
<dbReference type="SUPFAM" id="SSF56219">
    <property type="entry name" value="DNase I-like"/>
    <property type="match status" value="1"/>
</dbReference>
<keyword evidence="3" id="KW-0808">Transferase</keyword>
<dbReference type="PANTHER" id="PTHR36688">
    <property type="entry name" value="ENDO/EXONUCLEASE/PHOSPHATASE DOMAIN-CONTAINING PROTEIN"/>
    <property type="match status" value="1"/>
</dbReference>
<organism evidence="3 4">
    <name type="scientific">Elysia marginata</name>
    <dbReference type="NCBI Taxonomy" id="1093978"/>
    <lineage>
        <taxon>Eukaryota</taxon>
        <taxon>Metazoa</taxon>
        <taxon>Spiralia</taxon>
        <taxon>Lophotrochozoa</taxon>
        <taxon>Mollusca</taxon>
        <taxon>Gastropoda</taxon>
        <taxon>Heterobranchia</taxon>
        <taxon>Euthyneura</taxon>
        <taxon>Panpulmonata</taxon>
        <taxon>Sacoglossa</taxon>
        <taxon>Placobranchoidea</taxon>
        <taxon>Plakobranchidae</taxon>
        <taxon>Elysia</taxon>
    </lineage>
</organism>
<keyword evidence="3" id="KW-0548">Nucleotidyltransferase</keyword>
<evidence type="ECO:0000256" key="1">
    <source>
        <dbReference type="SAM" id="MobiDB-lite"/>
    </source>
</evidence>